<dbReference type="PROSITE" id="PS01124">
    <property type="entry name" value="HTH_ARAC_FAMILY_2"/>
    <property type="match status" value="1"/>
</dbReference>
<dbReference type="InterPro" id="IPR003313">
    <property type="entry name" value="AraC-bd"/>
</dbReference>
<keyword evidence="2" id="KW-0238">DNA-binding</keyword>
<dbReference type="InterPro" id="IPR009057">
    <property type="entry name" value="Homeodomain-like_sf"/>
</dbReference>
<dbReference type="AlphaFoldDB" id="A0A2D3WFC8"/>
<accession>A0A2D3WFC8</accession>
<evidence type="ECO:0000256" key="1">
    <source>
        <dbReference type="ARBA" id="ARBA00023015"/>
    </source>
</evidence>
<dbReference type="Proteomes" id="UP000231638">
    <property type="component" value="Unassembled WGS sequence"/>
</dbReference>
<evidence type="ECO:0000256" key="4">
    <source>
        <dbReference type="ARBA" id="ARBA00023163"/>
    </source>
</evidence>
<keyword evidence="1" id="KW-0805">Transcription regulation</keyword>
<keyword evidence="3" id="KW-0010">Activator</keyword>
<dbReference type="GO" id="GO:0003700">
    <property type="term" value="F:DNA-binding transcription factor activity"/>
    <property type="evidence" value="ECO:0007669"/>
    <property type="project" value="InterPro"/>
</dbReference>
<dbReference type="Pfam" id="PF02311">
    <property type="entry name" value="AraC_binding"/>
    <property type="match status" value="1"/>
</dbReference>
<dbReference type="PROSITE" id="PS00041">
    <property type="entry name" value="HTH_ARAC_FAMILY_1"/>
    <property type="match status" value="1"/>
</dbReference>
<feature type="domain" description="HTH araC/xylS-type" evidence="5">
    <location>
        <begin position="148"/>
        <end position="245"/>
    </location>
</feature>
<dbReference type="EMBL" id="DLUG01000136">
    <property type="protein sequence ID" value="DAB36414.1"/>
    <property type="molecule type" value="Genomic_DNA"/>
</dbReference>
<dbReference type="InterPro" id="IPR018062">
    <property type="entry name" value="HTH_AraC-typ_CS"/>
</dbReference>
<dbReference type="STRING" id="366522.GCA_001548055_01920"/>
<dbReference type="InterPro" id="IPR050204">
    <property type="entry name" value="AraC_XylS_family_regulators"/>
</dbReference>
<evidence type="ECO:0000313" key="7">
    <source>
        <dbReference type="Proteomes" id="UP000231638"/>
    </source>
</evidence>
<evidence type="ECO:0000259" key="5">
    <source>
        <dbReference type="PROSITE" id="PS01124"/>
    </source>
</evidence>
<name>A0A2D3WFC8_9BACT</name>
<dbReference type="SMART" id="SM00342">
    <property type="entry name" value="HTH_ARAC"/>
    <property type="match status" value="1"/>
</dbReference>
<evidence type="ECO:0000256" key="3">
    <source>
        <dbReference type="ARBA" id="ARBA00023159"/>
    </source>
</evidence>
<proteinExistence type="predicted"/>
<dbReference type="GO" id="GO:0043565">
    <property type="term" value="F:sequence-specific DNA binding"/>
    <property type="evidence" value="ECO:0007669"/>
    <property type="project" value="InterPro"/>
</dbReference>
<protein>
    <recommendedName>
        <fullName evidence="5">HTH araC/xylS-type domain-containing protein</fullName>
    </recommendedName>
</protein>
<organism evidence="6 7">
    <name type="scientific">Sulfurospirillum cavolei</name>
    <dbReference type="NCBI Taxonomy" id="366522"/>
    <lineage>
        <taxon>Bacteria</taxon>
        <taxon>Pseudomonadati</taxon>
        <taxon>Campylobacterota</taxon>
        <taxon>Epsilonproteobacteria</taxon>
        <taxon>Campylobacterales</taxon>
        <taxon>Sulfurospirillaceae</taxon>
        <taxon>Sulfurospirillum</taxon>
    </lineage>
</organism>
<dbReference type="Gene3D" id="1.10.10.60">
    <property type="entry name" value="Homeodomain-like"/>
    <property type="match status" value="1"/>
</dbReference>
<dbReference type="PANTHER" id="PTHR46796">
    <property type="entry name" value="HTH-TYPE TRANSCRIPTIONAL ACTIVATOR RHAS-RELATED"/>
    <property type="match status" value="1"/>
</dbReference>
<evidence type="ECO:0000313" key="6">
    <source>
        <dbReference type="EMBL" id="DAB36414.1"/>
    </source>
</evidence>
<dbReference type="SUPFAM" id="SSF51215">
    <property type="entry name" value="Regulatory protein AraC"/>
    <property type="match status" value="1"/>
</dbReference>
<keyword evidence="4" id="KW-0804">Transcription</keyword>
<reference evidence="6 7" key="1">
    <citation type="journal article" date="2017" name="Front. Microbiol.">
        <title>Comparative Genomic Analysis of the Class Epsilonproteobacteria and Proposed Reclassification to Epsilonbacteraeota (phyl. nov.).</title>
        <authorList>
            <person name="Waite D.W."/>
            <person name="Vanwonterghem I."/>
            <person name="Rinke C."/>
            <person name="Parks D.H."/>
            <person name="Zhang Y."/>
            <person name="Takai K."/>
            <person name="Sievert S.M."/>
            <person name="Simon J."/>
            <person name="Campbell B.J."/>
            <person name="Hanson T.E."/>
            <person name="Woyke T."/>
            <person name="Klotz M.G."/>
            <person name="Hugenholtz P."/>
        </authorList>
    </citation>
    <scope>NUCLEOTIDE SEQUENCE [LARGE SCALE GENOMIC DNA]</scope>
    <source>
        <strain evidence="6">UBA11420</strain>
    </source>
</reference>
<comment type="caution">
    <text evidence="6">The sequence shown here is derived from an EMBL/GenBank/DDBJ whole genome shotgun (WGS) entry which is preliminary data.</text>
</comment>
<dbReference type="InterPro" id="IPR018060">
    <property type="entry name" value="HTH_AraC"/>
</dbReference>
<dbReference type="InterPro" id="IPR037923">
    <property type="entry name" value="HTH-like"/>
</dbReference>
<evidence type="ECO:0000256" key="2">
    <source>
        <dbReference type="ARBA" id="ARBA00023125"/>
    </source>
</evidence>
<dbReference type="SUPFAM" id="SSF46689">
    <property type="entry name" value="Homeodomain-like"/>
    <property type="match status" value="2"/>
</dbReference>
<gene>
    <name evidence="6" type="ORF">CFH80_05035</name>
</gene>
<sequence>MLQEKTAVYYGKTAYEALEFVSLSHAFFSYPKHCHISSYTMGIVLKGKLFVCVNQTTTLCEKNDVFTICPYEMHELQSLGVYDLLVMSLKKSFLEHYPLEKAHKIVSKYLGILIGAKLLDVASSDKLLNKLPLLYAHHQHEKCHNPFEPIKEFLETYPEESIDVEHLSRFSAMSKYHFIRKFDENVGMTPHQFHIQNRVRKAKSMLEETDSLTEAGMNAGFYDQSHFIRQFKHLYQISPSSYKAACIDLDALAQSGEKLC</sequence>
<dbReference type="Pfam" id="PF12833">
    <property type="entry name" value="HTH_18"/>
    <property type="match status" value="1"/>
</dbReference>